<accession>X1UBT3</accession>
<keyword evidence="1" id="KW-0813">Transport</keyword>
<dbReference type="EMBL" id="BARW01021268">
    <property type="protein sequence ID" value="GAJ01037.1"/>
    <property type="molecule type" value="Genomic_DNA"/>
</dbReference>
<proteinExistence type="predicted"/>
<gene>
    <name evidence="2" type="ORF">S12H4_35765</name>
</gene>
<dbReference type="GO" id="GO:0060003">
    <property type="term" value="P:copper ion export"/>
    <property type="evidence" value="ECO:0007669"/>
    <property type="project" value="TreeGrafter"/>
</dbReference>
<dbReference type="PANTHER" id="PTHR30097:SF4">
    <property type="entry name" value="SLR6042 PROTEIN"/>
    <property type="match status" value="1"/>
</dbReference>
<feature type="non-terminal residue" evidence="2">
    <location>
        <position position="1"/>
    </location>
</feature>
<sequence length="80" mass="8764">NRLRVGMSADAELILEEHENVLVIPEGAVIYEDGKTFVNIQDDSVEEGMRKVEIIKGISDGLRTEVLSGLEEGQVVVLPT</sequence>
<dbReference type="Gene3D" id="2.40.420.20">
    <property type="match status" value="1"/>
</dbReference>
<evidence type="ECO:0000256" key="1">
    <source>
        <dbReference type="ARBA" id="ARBA00022448"/>
    </source>
</evidence>
<dbReference type="AlphaFoldDB" id="X1UBT3"/>
<organism evidence="2">
    <name type="scientific">marine sediment metagenome</name>
    <dbReference type="NCBI Taxonomy" id="412755"/>
    <lineage>
        <taxon>unclassified sequences</taxon>
        <taxon>metagenomes</taxon>
        <taxon>ecological metagenomes</taxon>
    </lineage>
</organism>
<protein>
    <recommendedName>
        <fullName evidence="3">RND efflux pump membrane fusion protein barrel-sandwich domain-containing protein</fullName>
    </recommendedName>
</protein>
<dbReference type="GO" id="GO:0015679">
    <property type="term" value="P:plasma membrane copper ion transport"/>
    <property type="evidence" value="ECO:0007669"/>
    <property type="project" value="TreeGrafter"/>
</dbReference>
<name>X1UBT3_9ZZZZ</name>
<dbReference type="InterPro" id="IPR051909">
    <property type="entry name" value="MFP_Cation_Efflux"/>
</dbReference>
<evidence type="ECO:0000313" key="2">
    <source>
        <dbReference type="EMBL" id="GAJ01037.1"/>
    </source>
</evidence>
<reference evidence="2" key="1">
    <citation type="journal article" date="2014" name="Front. Microbiol.">
        <title>High frequency of phylogenetically diverse reductive dehalogenase-homologous genes in deep subseafloor sedimentary metagenomes.</title>
        <authorList>
            <person name="Kawai M."/>
            <person name="Futagami T."/>
            <person name="Toyoda A."/>
            <person name="Takaki Y."/>
            <person name="Nishi S."/>
            <person name="Hori S."/>
            <person name="Arai W."/>
            <person name="Tsubouchi T."/>
            <person name="Morono Y."/>
            <person name="Uchiyama I."/>
            <person name="Ito T."/>
            <person name="Fujiyama A."/>
            <person name="Inagaki F."/>
            <person name="Takami H."/>
        </authorList>
    </citation>
    <scope>NUCLEOTIDE SEQUENCE</scope>
    <source>
        <strain evidence="2">Expedition CK06-06</strain>
    </source>
</reference>
<dbReference type="PANTHER" id="PTHR30097">
    <property type="entry name" value="CATION EFFLUX SYSTEM PROTEIN CUSB"/>
    <property type="match status" value="1"/>
</dbReference>
<comment type="caution">
    <text evidence="2">The sequence shown here is derived from an EMBL/GenBank/DDBJ whole genome shotgun (WGS) entry which is preliminary data.</text>
</comment>
<dbReference type="GO" id="GO:0030313">
    <property type="term" value="C:cell envelope"/>
    <property type="evidence" value="ECO:0007669"/>
    <property type="project" value="TreeGrafter"/>
</dbReference>
<evidence type="ECO:0008006" key="3">
    <source>
        <dbReference type="Google" id="ProtNLM"/>
    </source>
</evidence>